<name>A0A2S6IQC7_9FLAO</name>
<evidence type="ECO:0000256" key="4">
    <source>
        <dbReference type="ARBA" id="ARBA00022723"/>
    </source>
</evidence>
<dbReference type="InterPro" id="IPR000092">
    <property type="entry name" value="Polyprenyl_synt"/>
</dbReference>
<dbReference type="PROSITE" id="PS00444">
    <property type="entry name" value="POLYPRENYL_SYNTHASE_2"/>
    <property type="match status" value="1"/>
</dbReference>
<evidence type="ECO:0000256" key="6">
    <source>
        <dbReference type="RuleBase" id="RU004466"/>
    </source>
</evidence>
<gene>
    <name evidence="7" type="ORF">LY01_00184</name>
</gene>
<dbReference type="CDD" id="cd00685">
    <property type="entry name" value="Trans_IPPS_HT"/>
    <property type="match status" value="1"/>
</dbReference>
<dbReference type="Pfam" id="PF00348">
    <property type="entry name" value="polyprenyl_synt"/>
    <property type="match status" value="1"/>
</dbReference>
<evidence type="ECO:0000256" key="3">
    <source>
        <dbReference type="ARBA" id="ARBA00022679"/>
    </source>
</evidence>
<dbReference type="Proteomes" id="UP000239002">
    <property type="component" value="Unassembled WGS sequence"/>
</dbReference>
<organism evidence="7 8">
    <name type="scientific">Nonlabens xylanidelens</name>
    <dbReference type="NCBI Taxonomy" id="191564"/>
    <lineage>
        <taxon>Bacteria</taxon>
        <taxon>Pseudomonadati</taxon>
        <taxon>Bacteroidota</taxon>
        <taxon>Flavobacteriia</taxon>
        <taxon>Flavobacteriales</taxon>
        <taxon>Flavobacteriaceae</taxon>
        <taxon>Nonlabens</taxon>
    </lineage>
</organism>
<dbReference type="EMBL" id="PTJE01000001">
    <property type="protein sequence ID" value="PPK96365.1"/>
    <property type="molecule type" value="Genomic_DNA"/>
</dbReference>
<dbReference type="PANTHER" id="PTHR12001">
    <property type="entry name" value="GERANYLGERANYL PYROPHOSPHATE SYNTHASE"/>
    <property type="match status" value="1"/>
</dbReference>
<comment type="cofactor">
    <cofactor evidence="1">
        <name>Mg(2+)</name>
        <dbReference type="ChEBI" id="CHEBI:18420"/>
    </cofactor>
</comment>
<keyword evidence="4" id="KW-0479">Metal-binding</keyword>
<dbReference type="SFLD" id="SFLDG01017">
    <property type="entry name" value="Polyprenyl_Transferase_Like"/>
    <property type="match status" value="1"/>
</dbReference>
<dbReference type="SUPFAM" id="SSF48576">
    <property type="entry name" value="Terpenoid synthases"/>
    <property type="match status" value="1"/>
</dbReference>
<evidence type="ECO:0000256" key="2">
    <source>
        <dbReference type="ARBA" id="ARBA00006706"/>
    </source>
</evidence>
<evidence type="ECO:0000256" key="1">
    <source>
        <dbReference type="ARBA" id="ARBA00001946"/>
    </source>
</evidence>
<keyword evidence="3 6" id="KW-0808">Transferase</keyword>
<keyword evidence="8" id="KW-1185">Reference proteome</keyword>
<sequence>MDYFYRMNALEHLRITFLDHLKNRITENEPAGLYDPVHYILSLGGKRIRPLLTMMSAKMYGAPVNDSLDAAVAVEVFHNFTLLHDDIMDAADLRRGQETVHKKWDLNTGILSGDAMLIMAYRLFEGYNKEQFFQLHKVFSKTALEVCEGQQYDVDFETRDDVTVPEYLNMIKLKTSVLVGCALQMGAIIAGVKEEEQQLIYNYGIHLGLAFQLMDDYLDAFGDPATFGKEVGGDIRENKKTYLYLRSIENEDCATELKEWFALDHEEMNEDQIEEKKEIVKVFFEASGGAAATLDAIKFYTDEALSIIETLSISDDSKNELKKFSLDLMSRVS</sequence>
<dbReference type="Gene3D" id="1.10.600.10">
    <property type="entry name" value="Farnesyl Diphosphate Synthase"/>
    <property type="match status" value="1"/>
</dbReference>
<dbReference type="GO" id="GO:0004659">
    <property type="term" value="F:prenyltransferase activity"/>
    <property type="evidence" value="ECO:0007669"/>
    <property type="project" value="InterPro"/>
</dbReference>
<dbReference type="PANTHER" id="PTHR12001:SF85">
    <property type="entry name" value="SHORT CHAIN ISOPRENYL DIPHOSPHATE SYNTHASE"/>
    <property type="match status" value="1"/>
</dbReference>
<evidence type="ECO:0000313" key="7">
    <source>
        <dbReference type="EMBL" id="PPK96365.1"/>
    </source>
</evidence>
<dbReference type="InterPro" id="IPR008949">
    <property type="entry name" value="Isoprenoid_synthase_dom_sf"/>
</dbReference>
<evidence type="ECO:0000313" key="8">
    <source>
        <dbReference type="Proteomes" id="UP000239002"/>
    </source>
</evidence>
<dbReference type="PROSITE" id="PS00723">
    <property type="entry name" value="POLYPRENYL_SYNTHASE_1"/>
    <property type="match status" value="1"/>
</dbReference>
<evidence type="ECO:0000256" key="5">
    <source>
        <dbReference type="ARBA" id="ARBA00022842"/>
    </source>
</evidence>
<proteinExistence type="inferred from homology"/>
<accession>A0A2S6IQC7</accession>
<dbReference type="GO" id="GO:0046872">
    <property type="term" value="F:metal ion binding"/>
    <property type="evidence" value="ECO:0007669"/>
    <property type="project" value="UniProtKB-KW"/>
</dbReference>
<reference evidence="7 8" key="1">
    <citation type="submission" date="2018-02" db="EMBL/GenBank/DDBJ databases">
        <title>Genomic Encyclopedia of Archaeal and Bacterial Type Strains, Phase II (KMG-II): from individual species to whole genera.</title>
        <authorList>
            <person name="Goeker M."/>
        </authorList>
    </citation>
    <scope>NUCLEOTIDE SEQUENCE [LARGE SCALE GENOMIC DNA]</scope>
    <source>
        <strain evidence="7 8">DSM 16809</strain>
    </source>
</reference>
<dbReference type="SFLD" id="SFLDS00005">
    <property type="entry name" value="Isoprenoid_Synthase_Type_I"/>
    <property type="match status" value="1"/>
</dbReference>
<protein>
    <submittedName>
        <fullName evidence="7">Geranylgeranyl diphosphate synthase type II</fullName>
    </submittedName>
</protein>
<comment type="similarity">
    <text evidence="2 6">Belongs to the FPP/GGPP synthase family.</text>
</comment>
<dbReference type="InterPro" id="IPR033749">
    <property type="entry name" value="Polyprenyl_synt_CS"/>
</dbReference>
<keyword evidence="5" id="KW-0460">Magnesium</keyword>
<dbReference type="GO" id="GO:0008299">
    <property type="term" value="P:isoprenoid biosynthetic process"/>
    <property type="evidence" value="ECO:0007669"/>
    <property type="project" value="InterPro"/>
</dbReference>
<dbReference type="AlphaFoldDB" id="A0A2S6IQC7"/>
<comment type="caution">
    <text evidence="7">The sequence shown here is derived from an EMBL/GenBank/DDBJ whole genome shotgun (WGS) entry which is preliminary data.</text>
</comment>